<dbReference type="InterPro" id="IPR011009">
    <property type="entry name" value="Kinase-like_dom_sf"/>
</dbReference>
<evidence type="ECO:0000256" key="3">
    <source>
        <dbReference type="PROSITE-ProRule" id="PRU10141"/>
    </source>
</evidence>
<dbReference type="Gene3D" id="3.40.50.620">
    <property type="entry name" value="HUPs"/>
    <property type="match status" value="1"/>
</dbReference>
<dbReference type="InterPro" id="IPR001245">
    <property type="entry name" value="Ser-Thr/Tyr_kinase_cat_dom"/>
</dbReference>
<evidence type="ECO:0000256" key="2">
    <source>
        <dbReference type="ARBA" id="ARBA00022840"/>
    </source>
</evidence>
<dbReference type="SUPFAM" id="SSF56112">
    <property type="entry name" value="Protein kinase-like (PK-like)"/>
    <property type="match status" value="1"/>
</dbReference>
<dbReference type="Gramene" id="Psat05G0254000-T2">
    <property type="protein sequence ID" value="KAI5405812.1"/>
    <property type="gene ID" value="KIW84_052540"/>
</dbReference>
<dbReference type="Gene3D" id="3.30.200.20">
    <property type="entry name" value="Phosphorylase Kinase, domain 1"/>
    <property type="match status" value="1"/>
</dbReference>
<dbReference type="Pfam" id="PF07714">
    <property type="entry name" value="PK_Tyr_Ser-Thr"/>
    <property type="match status" value="1"/>
</dbReference>
<dbReference type="GO" id="GO:0005524">
    <property type="term" value="F:ATP binding"/>
    <property type="evidence" value="ECO:0007669"/>
    <property type="project" value="UniProtKB-UniRule"/>
</dbReference>
<feature type="binding site" evidence="3">
    <location>
        <position position="338"/>
    </location>
    <ligand>
        <name>ATP</name>
        <dbReference type="ChEBI" id="CHEBI:30616"/>
    </ligand>
</feature>
<dbReference type="InterPro" id="IPR020635">
    <property type="entry name" value="Tyr_kinase_cat_dom"/>
</dbReference>
<evidence type="ECO:0000313" key="6">
    <source>
        <dbReference type="Proteomes" id="UP001058974"/>
    </source>
</evidence>
<dbReference type="SUPFAM" id="SSF52402">
    <property type="entry name" value="Adenine nucleotide alpha hydrolases-like"/>
    <property type="match status" value="1"/>
</dbReference>
<evidence type="ECO:0000259" key="4">
    <source>
        <dbReference type="PROSITE" id="PS50011"/>
    </source>
</evidence>
<keyword evidence="1 3" id="KW-0547">Nucleotide-binding</keyword>
<name>A0A9D4WQC9_PEA</name>
<dbReference type="PANTHER" id="PTHR27006">
    <property type="entry name" value="PROMASTIGOTE SURFACE ANTIGEN PROTEIN PSA"/>
    <property type="match status" value="1"/>
</dbReference>
<evidence type="ECO:0000256" key="1">
    <source>
        <dbReference type="ARBA" id="ARBA00022741"/>
    </source>
</evidence>
<dbReference type="SMART" id="SM00219">
    <property type="entry name" value="TyrKc"/>
    <property type="match status" value="1"/>
</dbReference>
<keyword evidence="2 3" id="KW-0067">ATP-binding</keyword>
<dbReference type="FunFam" id="3.30.200.20:FF:000162">
    <property type="entry name" value="Adenine nucleotide alpha hydrolase-like domain kinase"/>
    <property type="match status" value="1"/>
</dbReference>
<keyword evidence="6" id="KW-1185">Reference proteome</keyword>
<dbReference type="PROSITE" id="PS50011">
    <property type="entry name" value="PROTEIN_KINASE_DOM"/>
    <property type="match status" value="1"/>
</dbReference>
<dbReference type="AlphaFoldDB" id="A0A9D4WQC9"/>
<dbReference type="PANTHER" id="PTHR27006:SF616">
    <property type="entry name" value="CYSTEINE-RICH RECEPTOR-LIKE PROTEIN KINASE 10"/>
    <property type="match status" value="1"/>
</dbReference>
<feature type="domain" description="Protein kinase" evidence="4">
    <location>
        <begin position="310"/>
        <end position="450"/>
    </location>
</feature>
<dbReference type="InterPro" id="IPR017441">
    <property type="entry name" value="Protein_kinase_ATP_BS"/>
</dbReference>
<accession>A0A9D4WQC9</accession>
<dbReference type="PROSITE" id="PS00107">
    <property type="entry name" value="PROTEIN_KINASE_ATP"/>
    <property type="match status" value="1"/>
</dbReference>
<organism evidence="5 6">
    <name type="scientific">Pisum sativum</name>
    <name type="common">Garden pea</name>
    <name type="synonym">Lathyrus oleraceus</name>
    <dbReference type="NCBI Taxonomy" id="3888"/>
    <lineage>
        <taxon>Eukaryota</taxon>
        <taxon>Viridiplantae</taxon>
        <taxon>Streptophyta</taxon>
        <taxon>Embryophyta</taxon>
        <taxon>Tracheophyta</taxon>
        <taxon>Spermatophyta</taxon>
        <taxon>Magnoliopsida</taxon>
        <taxon>eudicotyledons</taxon>
        <taxon>Gunneridae</taxon>
        <taxon>Pentapetalae</taxon>
        <taxon>rosids</taxon>
        <taxon>fabids</taxon>
        <taxon>Fabales</taxon>
        <taxon>Fabaceae</taxon>
        <taxon>Papilionoideae</taxon>
        <taxon>50 kb inversion clade</taxon>
        <taxon>NPAAA clade</taxon>
        <taxon>Hologalegina</taxon>
        <taxon>IRL clade</taxon>
        <taxon>Fabeae</taxon>
        <taxon>Lathyrus</taxon>
    </lineage>
</organism>
<gene>
    <name evidence="5" type="ORF">KIW84_052540</name>
</gene>
<dbReference type="InterPro" id="IPR000719">
    <property type="entry name" value="Prot_kinase_dom"/>
</dbReference>
<dbReference type="InterPro" id="IPR014729">
    <property type="entry name" value="Rossmann-like_a/b/a_fold"/>
</dbReference>
<dbReference type="EMBL" id="JAMSHJ010000005">
    <property type="protein sequence ID" value="KAI5405812.1"/>
    <property type="molecule type" value="Genomic_DNA"/>
</dbReference>
<dbReference type="Proteomes" id="UP001058974">
    <property type="component" value="Chromosome 5"/>
</dbReference>
<protein>
    <recommendedName>
        <fullName evidence="4">Protein kinase domain-containing protein</fullName>
    </recommendedName>
</protein>
<comment type="caution">
    <text evidence="5">The sequence shown here is derived from an EMBL/GenBank/DDBJ whole genome shotgun (WGS) entry which is preliminary data.</text>
</comment>
<reference evidence="5 6" key="1">
    <citation type="journal article" date="2022" name="Nat. Genet.">
        <title>Improved pea reference genome and pan-genome highlight genomic features and evolutionary characteristics.</title>
        <authorList>
            <person name="Yang T."/>
            <person name="Liu R."/>
            <person name="Luo Y."/>
            <person name="Hu S."/>
            <person name="Wang D."/>
            <person name="Wang C."/>
            <person name="Pandey M.K."/>
            <person name="Ge S."/>
            <person name="Xu Q."/>
            <person name="Li N."/>
            <person name="Li G."/>
            <person name="Huang Y."/>
            <person name="Saxena R.K."/>
            <person name="Ji Y."/>
            <person name="Li M."/>
            <person name="Yan X."/>
            <person name="He Y."/>
            <person name="Liu Y."/>
            <person name="Wang X."/>
            <person name="Xiang C."/>
            <person name="Varshney R.K."/>
            <person name="Ding H."/>
            <person name="Gao S."/>
            <person name="Zong X."/>
        </authorList>
    </citation>
    <scope>NUCLEOTIDE SEQUENCE [LARGE SCALE GENOMIC DNA]</scope>
    <source>
        <strain evidence="5 6">cv. Zhongwan 6</strain>
    </source>
</reference>
<dbReference type="GO" id="GO:0004713">
    <property type="term" value="F:protein tyrosine kinase activity"/>
    <property type="evidence" value="ECO:0007669"/>
    <property type="project" value="InterPro"/>
</dbReference>
<sequence length="450" mass="50692">MGSPSSSCIIVACDATRDRNEHEIKIVIDHVRARDIMLSSGDRLLVLCILHKVSHPMGYQTLASPESFAGTNFRAMEEEVRKKVHVYANELLSTLDDFEVQGVTIDIQVTAGFPIRQVIFQEIKNYNASWIVLDRHLRRDMRFHLNKIPCKVALVKDDLSVDIWRSHNAHDTNITATKPVFSLSKFVSLSDCHSMQEIEQSIISCKSYPHSLASSDSSGTIKSYSMHSYANSSLHSGSSSKHERSGTTIKGEYRHLITSQIGQKQNQCSFLPKSSDAPILCTGCGIRTELSIKESNRFSYSEIQLATNDFSKDNLIGEGGYGHVYKGVLKDGQQIAAKVRKDESTQGFSEFHSEVYVLSFARHKNIVMLLGYCCKENKNILIYEYICNKSLHWHLFENNDAVLDWPQRYGIALGLQRGCVFCTKNAEVVLLYTGTCDQAIYFSLMILFPC</sequence>
<proteinExistence type="predicted"/>
<evidence type="ECO:0000313" key="5">
    <source>
        <dbReference type="EMBL" id="KAI5405812.1"/>
    </source>
</evidence>